<dbReference type="SMART" id="SM00382">
    <property type="entry name" value="AAA"/>
    <property type="match status" value="1"/>
</dbReference>
<evidence type="ECO:0000256" key="5">
    <source>
        <dbReference type="ARBA" id="ARBA00022840"/>
    </source>
</evidence>
<dbReference type="Pfam" id="PF11638">
    <property type="entry name" value="DnaA_N"/>
    <property type="match status" value="1"/>
</dbReference>
<dbReference type="InterPro" id="IPR001957">
    <property type="entry name" value="Chromosome_initiator_DnaA"/>
</dbReference>
<dbReference type="NCBIfam" id="TIGR00362">
    <property type="entry name" value="DnaA"/>
    <property type="match status" value="1"/>
</dbReference>
<dbReference type="InterPro" id="IPR024633">
    <property type="entry name" value="DnaA_N_dom"/>
</dbReference>
<comment type="domain">
    <text evidence="8">Domain I is involved in oligomerization and binding regulators, domain II is flexibile and of varying length in different bacteria, domain III forms the AAA+ region, while domain IV binds dsDNA.</text>
</comment>
<dbReference type="InterPro" id="IPR013317">
    <property type="entry name" value="DnaA_dom"/>
</dbReference>
<comment type="caution">
    <text evidence="8">Lacks conserved residue(s) required for the propagation of feature annotation.</text>
</comment>
<dbReference type="Pfam" id="PF00308">
    <property type="entry name" value="Bac_DnaA"/>
    <property type="match status" value="1"/>
</dbReference>
<feature type="domain" description="AAA+ ATPase" evidence="12">
    <location>
        <begin position="144"/>
        <end position="275"/>
    </location>
</feature>
<comment type="subcellular location">
    <subcellularLocation>
        <location evidence="8">Cytoplasm</location>
    </subcellularLocation>
</comment>
<keyword evidence="6 8" id="KW-0446">Lipid-binding</keyword>
<name>A0AAJ1V3F5_9LACT</name>
<sequence length="448" mass="51159">MDEKDLFWQGAQEYLKDILSVSSYRSWVEPVIPTRIGQRTITLVVPNPMTQKYWENHLTNYILQYSYEHYGQEYLPEFVVRKQPQKDIVSQSKINDQSQETIPLPIFSESKLNPSYTFDSFVIGEGNKMAAGAALAVCDGPGKTYNPFLIYGGVGLGKTHLMQAIGNEILKRNPQLKIKYATSESFVNDFITSIQNGSQKTFREMYREIDVLLIDDIQFLSKKDATQEEFFHTFNELYNNNKQIVLTSDRLPNNIANLEERLISRFKWGLSTDITPPDLETRIAILRKKASSDQLDVDSESLTYIASNVDTNIRELEGALMRVIAYAAIEGKEINSQLAAEALSSIIDHKQESVVSAESIIQISSKYFGIPIELILGKKRKKEIVYARQIAMYLTRQETELSFPKIGEAFGNKNHTTVIHAYEKIAQDRKQDSQVENDLLNLEKQLKK</sequence>
<evidence type="ECO:0000256" key="2">
    <source>
        <dbReference type="ARBA" id="ARBA00022490"/>
    </source>
</evidence>
<dbReference type="AlphaFoldDB" id="A0AAJ1V3F5"/>
<dbReference type="EMBL" id="JASOOE010000008">
    <property type="protein sequence ID" value="MDK7187386.1"/>
    <property type="molecule type" value="Genomic_DNA"/>
</dbReference>
<evidence type="ECO:0000313" key="15">
    <source>
        <dbReference type="Proteomes" id="UP001229251"/>
    </source>
</evidence>
<dbReference type="HAMAP" id="MF_00377">
    <property type="entry name" value="DnaA_bact"/>
    <property type="match status" value="1"/>
</dbReference>
<dbReference type="Pfam" id="PF08299">
    <property type="entry name" value="Bac_DnaA_C"/>
    <property type="match status" value="1"/>
</dbReference>
<dbReference type="InterPro" id="IPR018312">
    <property type="entry name" value="Chromosome_initiator_DnaA_CS"/>
</dbReference>
<dbReference type="SMART" id="SM00760">
    <property type="entry name" value="Bac_DnaA_C"/>
    <property type="match status" value="1"/>
</dbReference>
<keyword evidence="5 8" id="KW-0067">ATP-binding</keyword>
<dbReference type="PROSITE" id="PS01008">
    <property type="entry name" value="DNAA"/>
    <property type="match status" value="1"/>
</dbReference>
<dbReference type="Gene3D" id="3.40.50.300">
    <property type="entry name" value="P-loop containing nucleotide triphosphate hydrolases"/>
    <property type="match status" value="1"/>
</dbReference>
<organism evidence="14 15">
    <name type="scientific">Facklamia hominis</name>
    <dbReference type="NCBI Taxonomy" id="178214"/>
    <lineage>
        <taxon>Bacteria</taxon>
        <taxon>Bacillati</taxon>
        <taxon>Bacillota</taxon>
        <taxon>Bacilli</taxon>
        <taxon>Lactobacillales</taxon>
        <taxon>Aerococcaceae</taxon>
        <taxon>Facklamia</taxon>
    </lineage>
</organism>
<comment type="caution">
    <text evidence="14">The sequence shown here is derived from an EMBL/GenBank/DDBJ whole genome shotgun (WGS) entry which is preliminary data.</text>
</comment>
<dbReference type="InterPro" id="IPR013159">
    <property type="entry name" value="DnaA_C"/>
</dbReference>
<dbReference type="Proteomes" id="UP001229251">
    <property type="component" value="Unassembled WGS sequence"/>
</dbReference>
<evidence type="ECO:0000256" key="10">
    <source>
        <dbReference type="RuleBase" id="RU000577"/>
    </source>
</evidence>
<dbReference type="InterPro" id="IPR003593">
    <property type="entry name" value="AAA+_ATPase"/>
</dbReference>
<dbReference type="PANTHER" id="PTHR30050">
    <property type="entry name" value="CHROMOSOMAL REPLICATION INITIATOR PROTEIN DNAA"/>
    <property type="match status" value="1"/>
</dbReference>
<dbReference type="PRINTS" id="PR00051">
    <property type="entry name" value="DNAA"/>
</dbReference>
<dbReference type="GO" id="GO:0005524">
    <property type="term" value="F:ATP binding"/>
    <property type="evidence" value="ECO:0007669"/>
    <property type="project" value="UniProtKB-UniRule"/>
</dbReference>
<keyword evidence="4 8" id="KW-0547">Nucleotide-binding</keyword>
<evidence type="ECO:0000259" key="13">
    <source>
        <dbReference type="SMART" id="SM00760"/>
    </source>
</evidence>
<evidence type="ECO:0000256" key="1">
    <source>
        <dbReference type="ARBA" id="ARBA00006583"/>
    </source>
</evidence>
<dbReference type="SUPFAM" id="SSF52540">
    <property type="entry name" value="P-loop containing nucleoside triphosphate hydrolases"/>
    <property type="match status" value="1"/>
</dbReference>
<evidence type="ECO:0000256" key="4">
    <source>
        <dbReference type="ARBA" id="ARBA00022741"/>
    </source>
</evidence>
<dbReference type="SUPFAM" id="SSF48295">
    <property type="entry name" value="TrpR-like"/>
    <property type="match status" value="1"/>
</dbReference>
<dbReference type="GO" id="GO:0006275">
    <property type="term" value="P:regulation of DNA replication"/>
    <property type="evidence" value="ECO:0007669"/>
    <property type="project" value="UniProtKB-UniRule"/>
</dbReference>
<dbReference type="Gene3D" id="1.10.8.60">
    <property type="match status" value="1"/>
</dbReference>
<dbReference type="FunFam" id="1.10.8.60:FF:000003">
    <property type="entry name" value="Chromosomal replication initiator protein DnaA"/>
    <property type="match status" value="1"/>
</dbReference>
<feature type="region of interest" description="Domain III, AAA+ region" evidence="8">
    <location>
        <begin position="111"/>
        <end position="327"/>
    </location>
</feature>
<dbReference type="InterPro" id="IPR020591">
    <property type="entry name" value="Chromosome_initiator_DnaA-like"/>
</dbReference>
<feature type="binding site" evidence="8">
    <location>
        <position position="155"/>
    </location>
    <ligand>
        <name>ATP</name>
        <dbReference type="ChEBI" id="CHEBI:30616"/>
    </ligand>
</feature>
<evidence type="ECO:0000256" key="7">
    <source>
        <dbReference type="ARBA" id="ARBA00023125"/>
    </source>
</evidence>
<feature type="binding site" evidence="8">
    <location>
        <position position="159"/>
    </location>
    <ligand>
        <name>ATP</name>
        <dbReference type="ChEBI" id="CHEBI:30616"/>
    </ligand>
</feature>
<evidence type="ECO:0000256" key="11">
    <source>
        <dbReference type="RuleBase" id="RU004227"/>
    </source>
</evidence>
<dbReference type="InterPro" id="IPR027417">
    <property type="entry name" value="P-loop_NTPase"/>
</dbReference>
<feature type="domain" description="Chromosomal replication initiator DnaA C-terminal" evidence="13">
    <location>
        <begin position="356"/>
        <end position="425"/>
    </location>
</feature>
<evidence type="ECO:0000313" key="14">
    <source>
        <dbReference type="EMBL" id="MDK7187386.1"/>
    </source>
</evidence>
<evidence type="ECO:0000256" key="6">
    <source>
        <dbReference type="ARBA" id="ARBA00023121"/>
    </source>
</evidence>
<evidence type="ECO:0000256" key="8">
    <source>
        <dbReference type="HAMAP-Rule" id="MF_00377"/>
    </source>
</evidence>
<evidence type="ECO:0000256" key="9">
    <source>
        <dbReference type="NCBIfam" id="TIGR00362"/>
    </source>
</evidence>
<feature type="binding site" evidence="8">
    <location>
        <position position="158"/>
    </location>
    <ligand>
        <name>ATP</name>
        <dbReference type="ChEBI" id="CHEBI:30616"/>
    </ligand>
</feature>
<dbReference type="InterPro" id="IPR038454">
    <property type="entry name" value="DnaA_N_sf"/>
</dbReference>
<proteinExistence type="inferred from homology"/>
<dbReference type="GO" id="GO:0003688">
    <property type="term" value="F:DNA replication origin binding"/>
    <property type="evidence" value="ECO:0007669"/>
    <property type="project" value="UniProtKB-UniRule"/>
</dbReference>
<dbReference type="InterPro" id="IPR010921">
    <property type="entry name" value="Trp_repressor/repl_initiator"/>
</dbReference>
<keyword evidence="2 8" id="KW-0963">Cytoplasm</keyword>
<dbReference type="PANTHER" id="PTHR30050:SF2">
    <property type="entry name" value="CHROMOSOMAL REPLICATION INITIATOR PROTEIN DNAA"/>
    <property type="match status" value="1"/>
</dbReference>
<evidence type="ECO:0000256" key="3">
    <source>
        <dbReference type="ARBA" id="ARBA00022705"/>
    </source>
</evidence>
<dbReference type="Gene3D" id="1.10.1750.10">
    <property type="match status" value="1"/>
</dbReference>
<dbReference type="RefSeq" id="WP_285065836.1">
    <property type="nucleotide sequence ID" value="NZ_JASOOE010000008.1"/>
</dbReference>
<evidence type="ECO:0000259" key="12">
    <source>
        <dbReference type="SMART" id="SM00382"/>
    </source>
</evidence>
<reference evidence="14" key="1">
    <citation type="submission" date="2023-05" db="EMBL/GenBank/DDBJ databases">
        <title>Cataloging the Phylogenetic Diversity of Human Bladder Bacteria.</title>
        <authorList>
            <person name="Du J."/>
        </authorList>
    </citation>
    <scope>NUCLEOTIDE SEQUENCE</scope>
    <source>
        <strain evidence="14">UMB1231</strain>
    </source>
</reference>
<protein>
    <recommendedName>
        <fullName evidence="8 9">Chromosomal replication initiator protein DnaA</fullName>
    </recommendedName>
</protein>
<dbReference type="CDD" id="cd06571">
    <property type="entry name" value="Bac_DnaA_C"/>
    <property type="match status" value="1"/>
</dbReference>
<accession>A0AAJ1V3F5</accession>
<dbReference type="CDD" id="cd00009">
    <property type="entry name" value="AAA"/>
    <property type="match status" value="1"/>
</dbReference>
<dbReference type="GO" id="GO:0006270">
    <property type="term" value="P:DNA replication initiation"/>
    <property type="evidence" value="ECO:0007669"/>
    <property type="project" value="UniProtKB-UniRule"/>
</dbReference>
<feature type="region of interest" description="Domain I, interacts with DnaA modulators" evidence="8">
    <location>
        <begin position="1"/>
        <end position="97"/>
    </location>
</feature>
<comment type="subunit">
    <text evidence="8">Oligomerizes as a right-handed, spiral filament on DNA at oriC.</text>
</comment>
<dbReference type="GO" id="GO:0008289">
    <property type="term" value="F:lipid binding"/>
    <property type="evidence" value="ECO:0007669"/>
    <property type="project" value="UniProtKB-KW"/>
</dbReference>
<dbReference type="FunFam" id="3.40.50.300:FF:000668">
    <property type="entry name" value="Chromosomal replication initiator protein DnaA"/>
    <property type="match status" value="1"/>
</dbReference>
<comment type="similarity">
    <text evidence="1 8 11">Belongs to the DnaA family.</text>
</comment>
<feature type="region of interest" description="Domain IV, binds dsDNA" evidence="8">
    <location>
        <begin position="328"/>
        <end position="448"/>
    </location>
</feature>
<dbReference type="GO" id="GO:0005886">
    <property type="term" value="C:plasma membrane"/>
    <property type="evidence" value="ECO:0007669"/>
    <property type="project" value="TreeGrafter"/>
</dbReference>
<feature type="binding site" evidence="8">
    <location>
        <position position="157"/>
    </location>
    <ligand>
        <name>ATP</name>
        <dbReference type="ChEBI" id="CHEBI:30616"/>
    </ligand>
</feature>
<gene>
    <name evidence="8 14" type="primary">dnaA</name>
    <name evidence="14" type="ORF">QP433_05280</name>
</gene>
<keyword evidence="3 8" id="KW-0235">DNA replication</keyword>
<keyword evidence="7 8" id="KW-0238">DNA-binding</keyword>
<dbReference type="Gene3D" id="3.30.300.180">
    <property type="match status" value="1"/>
</dbReference>
<comment type="function">
    <text evidence="8 10">Plays an essential role in the initiation and regulation of chromosomal replication. ATP-DnaA binds to the origin of replication (oriC) to initiate formation of the DNA replication initiation complex once per cell cycle. Binds the DnaA box (a 9 base pair repeat at the origin) and separates the double-stranded (ds)DNA. Forms a right-handed helical filament on oriC DNA; dsDNA binds to the exterior of the filament while single-stranded (ss)DNA is stabiized in the filament's interior. The ATP-DnaA-oriC complex binds and stabilizes one strand of the AT-rich DNA unwinding element (DUE), permitting loading of DNA polymerase. After initiation quickly degrades to an ADP-DnaA complex that is not apt for DNA replication. Binds acidic phospholipids.</text>
</comment>
<dbReference type="GO" id="GO:0005737">
    <property type="term" value="C:cytoplasm"/>
    <property type="evidence" value="ECO:0007669"/>
    <property type="project" value="UniProtKB-SubCell"/>
</dbReference>